<dbReference type="InterPro" id="IPR029441">
    <property type="entry name" value="Cass2"/>
</dbReference>
<gene>
    <name evidence="2" type="ORF">UMC4404_11001</name>
</gene>
<reference evidence="3" key="1">
    <citation type="submission" date="2015-01" db="EMBL/GenBank/DDBJ databases">
        <authorList>
            <person name="Aslett A.Martin."/>
            <person name="De Silva Nishadi"/>
        </authorList>
    </citation>
    <scope>NUCLEOTIDE SEQUENCE [LARGE SCALE GENOMIC DNA]</scope>
    <source>
        <strain evidence="3">UMC4404</strain>
    </source>
</reference>
<name>A0A9P1L4D7_PARSO</name>
<evidence type="ECO:0000259" key="1">
    <source>
        <dbReference type="SMART" id="SM00871"/>
    </source>
</evidence>
<dbReference type="InterPro" id="IPR010499">
    <property type="entry name" value="AraC_E-bd"/>
</dbReference>
<dbReference type="InterPro" id="IPR011256">
    <property type="entry name" value="Reg_factor_effector_dom_sf"/>
</dbReference>
<dbReference type="PANTHER" id="PTHR36444">
    <property type="entry name" value="TRANSCRIPTIONAL REGULATOR PROTEIN YOBU-RELATED"/>
    <property type="match status" value="1"/>
</dbReference>
<dbReference type="RefSeq" id="WP_057558244.1">
    <property type="nucleotide sequence ID" value="NZ_CDNY01000003.1"/>
</dbReference>
<feature type="domain" description="AraC effector-binding" evidence="1">
    <location>
        <begin position="1"/>
        <end position="153"/>
    </location>
</feature>
<dbReference type="EMBL" id="CDNY01000003">
    <property type="protein sequence ID" value="CEO33120.1"/>
    <property type="molecule type" value="Genomic_DNA"/>
</dbReference>
<proteinExistence type="predicted"/>
<dbReference type="SMART" id="SM00871">
    <property type="entry name" value="AraC_E_bind"/>
    <property type="match status" value="1"/>
</dbReference>
<dbReference type="Gene3D" id="3.20.80.10">
    <property type="entry name" value="Regulatory factor, effector binding domain"/>
    <property type="match status" value="1"/>
</dbReference>
<protein>
    <submittedName>
        <fullName evidence="2">Transcriptional regulator</fullName>
    </submittedName>
</protein>
<dbReference type="PANTHER" id="PTHR36444:SF2">
    <property type="entry name" value="TRANSCRIPTIONAL REGULATOR PROTEIN YOBU-RELATED"/>
    <property type="match status" value="1"/>
</dbReference>
<comment type="caution">
    <text evidence="2">The sequence shown here is derived from an EMBL/GenBank/DDBJ whole genome shotgun (WGS) entry which is preliminary data.</text>
</comment>
<dbReference type="Proteomes" id="UP000049685">
    <property type="component" value="Unassembled WGS sequence"/>
</dbReference>
<sequence>MNYEIVNLEEKQVVGLVKETTNNNNKAIKDIGILWEEFFVKGYYKNIKNKRDNKPIGLYTDYKGDFTKPYNFLCCCEVNEAYDVKYPLVRKTISGGKYAKFIIKGDVQKSVGEFWMKLWKMNLDRKYYCDFEEYQNNDEDIQNQEIHIYIYINQYC</sequence>
<dbReference type="InterPro" id="IPR053182">
    <property type="entry name" value="YobU-like_regulator"/>
</dbReference>
<dbReference type="AlphaFoldDB" id="A0A9P1L4D7"/>
<organism evidence="2 3">
    <name type="scientific">Paraclostridium sordellii</name>
    <name type="common">Clostridium sordellii</name>
    <dbReference type="NCBI Taxonomy" id="1505"/>
    <lineage>
        <taxon>Bacteria</taxon>
        <taxon>Bacillati</taxon>
        <taxon>Bacillota</taxon>
        <taxon>Clostridia</taxon>
        <taxon>Peptostreptococcales</taxon>
        <taxon>Peptostreptococcaceae</taxon>
        <taxon>Paraclostridium</taxon>
    </lineage>
</organism>
<dbReference type="SUPFAM" id="SSF55136">
    <property type="entry name" value="Probable bacterial effector-binding domain"/>
    <property type="match status" value="1"/>
</dbReference>
<evidence type="ECO:0000313" key="3">
    <source>
        <dbReference type="Proteomes" id="UP000049685"/>
    </source>
</evidence>
<evidence type="ECO:0000313" key="2">
    <source>
        <dbReference type="EMBL" id="CEO33120.1"/>
    </source>
</evidence>
<dbReference type="Pfam" id="PF14526">
    <property type="entry name" value="Cass2"/>
    <property type="match status" value="1"/>
</dbReference>
<accession>A0A9P1L4D7</accession>